<evidence type="ECO:0000256" key="1">
    <source>
        <dbReference type="SAM" id="Phobius"/>
    </source>
</evidence>
<feature type="domain" description="HTH merR-type" evidence="2">
    <location>
        <begin position="5"/>
        <end position="48"/>
    </location>
</feature>
<organism evidence="3 4">
    <name type="scientific">Oceanobacillus locisalsi</name>
    <dbReference type="NCBI Taxonomy" id="546107"/>
    <lineage>
        <taxon>Bacteria</taxon>
        <taxon>Bacillati</taxon>
        <taxon>Bacillota</taxon>
        <taxon>Bacilli</taxon>
        <taxon>Bacillales</taxon>
        <taxon>Bacillaceae</taxon>
        <taxon>Oceanobacillus</taxon>
    </lineage>
</organism>
<dbReference type="InterPro" id="IPR009061">
    <property type="entry name" value="DNA-bd_dom_put_sf"/>
</dbReference>
<keyword evidence="1" id="KW-1133">Transmembrane helix</keyword>
<reference evidence="4" key="1">
    <citation type="journal article" date="2019" name="Int. J. Syst. Evol. Microbiol.">
        <title>The Global Catalogue of Microorganisms (GCM) 10K type strain sequencing project: providing services to taxonomists for standard genome sequencing and annotation.</title>
        <authorList>
            <consortium name="The Broad Institute Genomics Platform"/>
            <consortium name="The Broad Institute Genome Sequencing Center for Infectious Disease"/>
            <person name="Wu L."/>
            <person name="Ma J."/>
        </authorList>
    </citation>
    <scope>NUCLEOTIDE SEQUENCE [LARGE SCALE GENOMIC DNA]</scope>
    <source>
        <strain evidence="4">CCUG 56608</strain>
    </source>
</reference>
<dbReference type="InterPro" id="IPR000551">
    <property type="entry name" value="MerR-type_HTH_dom"/>
</dbReference>
<keyword evidence="1" id="KW-0472">Membrane</keyword>
<keyword evidence="1" id="KW-0812">Transmembrane</keyword>
<comment type="caution">
    <text evidence="3">The sequence shown here is derived from an EMBL/GenBank/DDBJ whole genome shotgun (WGS) entry which is preliminary data.</text>
</comment>
<keyword evidence="4" id="KW-1185">Reference proteome</keyword>
<dbReference type="Gene3D" id="1.10.1660.10">
    <property type="match status" value="1"/>
</dbReference>
<sequence length="92" mass="11041">MHKNLYSIGETAKLNNISIQSLRYYDKIDLFTPAFIDPESNYRYYHEKPLLLYTIPRTLSVPLFLLGLYRFVLVLSEIFYGKYNQIQFEHLQ</sequence>
<dbReference type="Pfam" id="PF00376">
    <property type="entry name" value="MerR"/>
    <property type="match status" value="1"/>
</dbReference>
<dbReference type="Proteomes" id="UP001597041">
    <property type="component" value="Unassembled WGS sequence"/>
</dbReference>
<dbReference type="PROSITE" id="PS50937">
    <property type="entry name" value="HTH_MERR_2"/>
    <property type="match status" value="1"/>
</dbReference>
<evidence type="ECO:0000259" key="2">
    <source>
        <dbReference type="PROSITE" id="PS50937"/>
    </source>
</evidence>
<evidence type="ECO:0000313" key="4">
    <source>
        <dbReference type="Proteomes" id="UP001597041"/>
    </source>
</evidence>
<dbReference type="RefSeq" id="WP_379592111.1">
    <property type="nucleotide sequence ID" value="NZ_JBHTKK010000012.1"/>
</dbReference>
<evidence type="ECO:0000313" key="3">
    <source>
        <dbReference type="EMBL" id="MFD1066530.1"/>
    </source>
</evidence>
<gene>
    <name evidence="3" type="ORF">ACFQ19_10890</name>
</gene>
<dbReference type="EMBL" id="JBHTKK010000012">
    <property type="protein sequence ID" value="MFD1066530.1"/>
    <property type="molecule type" value="Genomic_DNA"/>
</dbReference>
<dbReference type="GO" id="GO:0003677">
    <property type="term" value="F:DNA binding"/>
    <property type="evidence" value="ECO:0007669"/>
    <property type="project" value="UniProtKB-KW"/>
</dbReference>
<dbReference type="SUPFAM" id="SSF46955">
    <property type="entry name" value="Putative DNA-binding domain"/>
    <property type="match status" value="1"/>
</dbReference>
<protein>
    <submittedName>
        <fullName evidence="3">MerR family DNA-binding transcriptional regulator</fullName>
    </submittedName>
</protein>
<accession>A0ABW3NIX9</accession>
<proteinExistence type="predicted"/>
<keyword evidence="3" id="KW-0238">DNA-binding</keyword>
<feature type="transmembrane region" description="Helical" evidence="1">
    <location>
        <begin position="59"/>
        <end position="80"/>
    </location>
</feature>
<name>A0ABW3NIX9_9BACI</name>